<protein>
    <recommendedName>
        <fullName evidence="4">Transketolase N-terminal domain-containing protein</fullName>
    </recommendedName>
</protein>
<evidence type="ECO:0000313" key="5">
    <source>
        <dbReference type="EMBL" id="MBJ7549142.1"/>
    </source>
</evidence>
<dbReference type="RefSeq" id="WP_199460009.1">
    <property type="nucleotide sequence ID" value="NZ_JAEMUH010000001.1"/>
</dbReference>
<keyword evidence="3" id="KW-0786">Thiamine pyrophosphate</keyword>
<dbReference type="InterPro" id="IPR029061">
    <property type="entry name" value="THDP-binding"/>
</dbReference>
<comment type="similarity">
    <text evidence="2">Belongs to the transketolase family.</text>
</comment>
<dbReference type="PANTHER" id="PTHR47514:SF1">
    <property type="entry name" value="TRANSKETOLASE N-TERMINAL SECTION-RELATED"/>
    <property type="match status" value="1"/>
</dbReference>
<evidence type="ECO:0000256" key="3">
    <source>
        <dbReference type="ARBA" id="ARBA00023052"/>
    </source>
</evidence>
<keyword evidence="6" id="KW-1185">Reference proteome</keyword>
<evidence type="ECO:0000259" key="4">
    <source>
        <dbReference type="Pfam" id="PF00456"/>
    </source>
</evidence>
<dbReference type="PANTHER" id="PTHR47514">
    <property type="entry name" value="TRANSKETOLASE N-TERMINAL SECTION-RELATED"/>
    <property type="match status" value="1"/>
</dbReference>
<accession>A0ABS0Z681</accession>
<dbReference type="Proteomes" id="UP000598488">
    <property type="component" value="Unassembled WGS sequence"/>
</dbReference>
<evidence type="ECO:0000256" key="1">
    <source>
        <dbReference type="ARBA" id="ARBA00001964"/>
    </source>
</evidence>
<organism evidence="5 6">
    <name type="scientific">Marinomonas ostreistagni</name>
    <dbReference type="NCBI Taxonomy" id="359209"/>
    <lineage>
        <taxon>Bacteria</taxon>
        <taxon>Pseudomonadati</taxon>
        <taxon>Pseudomonadota</taxon>
        <taxon>Gammaproteobacteria</taxon>
        <taxon>Oceanospirillales</taxon>
        <taxon>Oceanospirillaceae</taxon>
        <taxon>Marinomonas</taxon>
    </lineage>
</organism>
<dbReference type="SUPFAM" id="SSF52518">
    <property type="entry name" value="Thiamin diphosphate-binding fold (THDP-binding)"/>
    <property type="match status" value="1"/>
</dbReference>
<gene>
    <name evidence="5" type="ORF">JHD44_00470</name>
</gene>
<feature type="domain" description="Transketolase N-terminal" evidence="4">
    <location>
        <begin position="9"/>
        <end position="239"/>
    </location>
</feature>
<dbReference type="EMBL" id="JAEMUH010000001">
    <property type="protein sequence ID" value="MBJ7549142.1"/>
    <property type="molecule type" value="Genomic_DNA"/>
</dbReference>
<evidence type="ECO:0000256" key="2">
    <source>
        <dbReference type="ARBA" id="ARBA00007131"/>
    </source>
</evidence>
<dbReference type="Pfam" id="PF00456">
    <property type="entry name" value="Transketolase_N"/>
    <property type="match status" value="1"/>
</dbReference>
<comment type="cofactor">
    <cofactor evidence="1">
        <name>thiamine diphosphate</name>
        <dbReference type="ChEBI" id="CHEBI:58937"/>
    </cofactor>
</comment>
<evidence type="ECO:0000313" key="6">
    <source>
        <dbReference type="Proteomes" id="UP000598488"/>
    </source>
</evidence>
<proteinExistence type="inferred from homology"/>
<dbReference type="InterPro" id="IPR005474">
    <property type="entry name" value="Transketolase_N"/>
</dbReference>
<dbReference type="Gene3D" id="3.40.50.970">
    <property type="match status" value="1"/>
</dbReference>
<name>A0ABS0Z681_9GAMM</name>
<comment type="caution">
    <text evidence="5">The sequence shown here is derived from an EMBL/GenBank/DDBJ whole genome shotgun (WGS) entry which is preliminary data.</text>
</comment>
<reference evidence="5 6" key="1">
    <citation type="submission" date="2020-12" db="EMBL/GenBank/DDBJ databases">
        <title>Comparative genome analysis of fungal antagonists Marinomonas ostreistagni 398 and M. spartinae 468.</title>
        <authorList>
            <person name="Fields J.L."/>
            <person name="Mavrodi O.V."/>
            <person name="Biber P.D."/>
            <person name="Indest K.J."/>
            <person name="Mavrodi D.V."/>
        </authorList>
    </citation>
    <scope>NUCLEOTIDE SEQUENCE [LARGE SCALE GENOMIC DNA]</scope>
    <source>
        <strain evidence="5 6">USM7</strain>
    </source>
</reference>
<sequence>MMESGLKRLAATWRATCLKMSRVGRHGHLSSSLGYIEVLAFLYKRWLKLAPDSEGPSDKFILSKGHGCSALYVALADCGFIPVESLSQYAKPGAQLGCHPCKHALNILETSSGSLGQGLGVASGIALAQRLSGEQSKIVILLGDGEMNEGSIWESLTFIKANQLNNIIAIIDYNGVQAVGNTDRIVGGTSLEKKIAAFGWHTQTIDGNDFAQIEDAFSQLEGVLDQPKAIIAHTRLGIDYMNVESALWHYRIPSDEEYDSALAQLDAEPIF</sequence>